<evidence type="ECO:0000256" key="1">
    <source>
        <dbReference type="ARBA" id="ARBA00004123"/>
    </source>
</evidence>
<dbReference type="CDD" id="cd18315">
    <property type="entry name" value="BTB_POZ_BAB-like"/>
    <property type="match status" value="1"/>
</dbReference>
<sequence length="328" mass="37169">MSVSQFRVTCDTYKNNIFGGFSRLQQKQEFVDMTFAAEGHFVKVHQSLVALCSPYIKEMLKSLPGQHPVIILNNVSYEILCFILEYIYTGEVEIPSQKLDMFIKAANSLNLSGIDKLEKNSMFLSEGSTNNKPKERVTTDHYTRNGNVTENITINSADCKLNSQNSGELTALDSPACLENLCESDEIPNVNIGFEQSTSNSVAKQDGEANDNDTTTLQFTVSNRGSLQIILNRYMYLTHHKAYGGRKRRWRCIDYRRLHCPAFVDTDGDTVVKRKYMHSHPFHDIKILKKIQRNLVYSSTAKALSILNATHMHDGNTCNEDNIMDESD</sequence>
<protein>
    <submittedName>
        <fullName evidence="7">(apollo) hypothetical protein</fullName>
    </submittedName>
</protein>
<dbReference type="PANTHER" id="PTHR23110">
    <property type="entry name" value="BTB DOMAIN TRANSCRIPTION FACTOR"/>
    <property type="match status" value="1"/>
</dbReference>
<keyword evidence="3" id="KW-0863">Zinc-finger</keyword>
<keyword evidence="5" id="KW-0539">Nucleus</keyword>
<keyword evidence="8" id="KW-1185">Reference proteome</keyword>
<accession>A0A8S3WXR3</accession>
<dbReference type="EMBL" id="CAJQZP010000741">
    <property type="protein sequence ID" value="CAG4982128.1"/>
    <property type="molecule type" value="Genomic_DNA"/>
</dbReference>
<dbReference type="PROSITE" id="PS50097">
    <property type="entry name" value="BTB"/>
    <property type="match status" value="1"/>
</dbReference>
<evidence type="ECO:0000313" key="7">
    <source>
        <dbReference type="EMBL" id="CAG4982128.1"/>
    </source>
</evidence>
<comment type="caution">
    <text evidence="7">The sequence shown here is derived from an EMBL/GenBank/DDBJ whole genome shotgun (WGS) entry which is preliminary data.</text>
</comment>
<evidence type="ECO:0000256" key="2">
    <source>
        <dbReference type="ARBA" id="ARBA00022723"/>
    </source>
</evidence>
<evidence type="ECO:0000256" key="5">
    <source>
        <dbReference type="ARBA" id="ARBA00023242"/>
    </source>
</evidence>
<comment type="subcellular location">
    <subcellularLocation>
        <location evidence="1">Nucleus</location>
    </subcellularLocation>
</comment>
<organism evidence="7 8">
    <name type="scientific">Parnassius apollo</name>
    <name type="common">Apollo butterfly</name>
    <name type="synonym">Papilio apollo</name>
    <dbReference type="NCBI Taxonomy" id="110799"/>
    <lineage>
        <taxon>Eukaryota</taxon>
        <taxon>Metazoa</taxon>
        <taxon>Ecdysozoa</taxon>
        <taxon>Arthropoda</taxon>
        <taxon>Hexapoda</taxon>
        <taxon>Insecta</taxon>
        <taxon>Pterygota</taxon>
        <taxon>Neoptera</taxon>
        <taxon>Endopterygota</taxon>
        <taxon>Lepidoptera</taxon>
        <taxon>Glossata</taxon>
        <taxon>Ditrysia</taxon>
        <taxon>Papilionoidea</taxon>
        <taxon>Papilionidae</taxon>
        <taxon>Parnassiinae</taxon>
        <taxon>Parnassini</taxon>
        <taxon>Parnassius</taxon>
        <taxon>Parnassius</taxon>
    </lineage>
</organism>
<feature type="domain" description="BTB" evidence="6">
    <location>
        <begin position="31"/>
        <end position="96"/>
    </location>
</feature>
<keyword evidence="4" id="KW-0862">Zinc</keyword>
<dbReference type="Pfam" id="PF00651">
    <property type="entry name" value="BTB"/>
    <property type="match status" value="1"/>
</dbReference>
<dbReference type="GO" id="GO:0006357">
    <property type="term" value="P:regulation of transcription by RNA polymerase II"/>
    <property type="evidence" value="ECO:0007669"/>
    <property type="project" value="TreeGrafter"/>
</dbReference>
<dbReference type="InterPro" id="IPR007588">
    <property type="entry name" value="Znf_FLYWCH"/>
</dbReference>
<dbReference type="AlphaFoldDB" id="A0A8S3WXR3"/>
<dbReference type="PANTHER" id="PTHR23110:SF99">
    <property type="entry name" value="BROAD-COMPLEX CORE PROTEIN ISOFORM 6"/>
    <property type="match status" value="1"/>
</dbReference>
<dbReference type="InterPro" id="IPR051095">
    <property type="entry name" value="Dros_DevTransReg"/>
</dbReference>
<evidence type="ECO:0000256" key="3">
    <source>
        <dbReference type="ARBA" id="ARBA00022771"/>
    </source>
</evidence>
<dbReference type="OrthoDB" id="6482909at2759"/>
<dbReference type="Proteomes" id="UP000691718">
    <property type="component" value="Unassembled WGS sequence"/>
</dbReference>
<evidence type="ECO:0000313" key="8">
    <source>
        <dbReference type="Proteomes" id="UP000691718"/>
    </source>
</evidence>
<evidence type="ECO:0000259" key="6">
    <source>
        <dbReference type="PROSITE" id="PS50097"/>
    </source>
</evidence>
<keyword evidence="2" id="KW-0479">Metal-binding</keyword>
<proteinExistence type="predicted"/>
<reference evidence="7" key="1">
    <citation type="submission" date="2021-04" db="EMBL/GenBank/DDBJ databases">
        <authorList>
            <person name="Tunstrom K."/>
        </authorList>
    </citation>
    <scope>NUCLEOTIDE SEQUENCE</scope>
</reference>
<evidence type="ECO:0000256" key="4">
    <source>
        <dbReference type="ARBA" id="ARBA00022833"/>
    </source>
</evidence>
<dbReference type="Pfam" id="PF04500">
    <property type="entry name" value="FLYWCH"/>
    <property type="match status" value="1"/>
</dbReference>
<gene>
    <name evidence="7" type="ORF">PAPOLLO_LOCUS10379</name>
</gene>
<name>A0A8S3WXR3_PARAO</name>
<dbReference type="GO" id="GO:0008270">
    <property type="term" value="F:zinc ion binding"/>
    <property type="evidence" value="ECO:0007669"/>
    <property type="project" value="UniProtKB-KW"/>
</dbReference>
<dbReference type="InterPro" id="IPR000210">
    <property type="entry name" value="BTB/POZ_dom"/>
</dbReference>
<dbReference type="SMART" id="SM00225">
    <property type="entry name" value="BTB"/>
    <property type="match status" value="1"/>
</dbReference>
<dbReference type="GO" id="GO:0005634">
    <property type="term" value="C:nucleus"/>
    <property type="evidence" value="ECO:0007669"/>
    <property type="project" value="UniProtKB-SubCell"/>
</dbReference>